<organism evidence="2 3">
    <name type="scientific">Nocardiopsis alba</name>
    <dbReference type="NCBI Taxonomy" id="53437"/>
    <lineage>
        <taxon>Bacteria</taxon>
        <taxon>Bacillati</taxon>
        <taxon>Actinomycetota</taxon>
        <taxon>Actinomycetes</taxon>
        <taxon>Streptosporangiales</taxon>
        <taxon>Nocardiopsidaceae</taxon>
        <taxon>Nocardiopsis</taxon>
    </lineage>
</organism>
<keyword evidence="1" id="KW-0812">Transmembrane</keyword>
<proteinExistence type="predicted"/>
<evidence type="ECO:0000313" key="3">
    <source>
        <dbReference type="Proteomes" id="UP001585053"/>
    </source>
</evidence>
<keyword evidence="1" id="KW-0472">Membrane</keyword>
<evidence type="ECO:0000256" key="1">
    <source>
        <dbReference type="SAM" id="Phobius"/>
    </source>
</evidence>
<feature type="transmembrane region" description="Helical" evidence="1">
    <location>
        <begin position="67"/>
        <end position="89"/>
    </location>
</feature>
<accession>A0ABV5DQF6</accession>
<comment type="caution">
    <text evidence="2">The sequence shown here is derived from an EMBL/GenBank/DDBJ whole genome shotgun (WGS) entry which is preliminary data.</text>
</comment>
<dbReference type="EMBL" id="JAYMRS010000001">
    <property type="protein sequence ID" value="MFB8766826.1"/>
    <property type="molecule type" value="Genomic_DNA"/>
</dbReference>
<feature type="transmembrane region" description="Helical" evidence="1">
    <location>
        <begin position="30"/>
        <end position="55"/>
    </location>
</feature>
<dbReference type="Proteomes" id="UP001585053">
    <property type="component" value="Unassembled WGS sequence"/>
</dbReference>
<protein>
    <submittedName>
        <fullName evidence="2">Uncharacterized protein</fullName>
    </submittedName>
</protein>
<name>A0ABV5DQF6_9ACTN</name>
<keyword evidence="3" id="KW-1185">Reference proteome</keyword>
<sequence length="192" mass="22046">MNRETEKWTRLARTPETRDRIRRWVRRERIATGVMIASLIAVCAWPVAAVAHLVWTLVRGEEQPYAPWGWTFLGLLVFVALAALVGGAVRSKREEAVYADGRVTLGRVVEVITHPSDVHGDTTYSLMVSAESPGSVTMRREIRMEHEWRAPEKWEGGTVRFRHNTLDPDELQDVLFIEFLDQTVQRREEGRP</sequence>
<reference evidence="2 3" key="1">
    <citation type="submission" date="2024-01" db="EMBL/GenBank/DDBJ databases">
        <title>Genome mining of biosynthetic gene clusters to explore secondary metabolites of Streptomyces sp.</title>
        <authorList>
            <person name="Baig A."/>
            <person name="Ajitkumar Shintre N."/>
            <person name="Kumar H."/>
            <person name="Anbarasu A."/>
            <person name="Ramaiah S."/>
        </authorList>
    </citation>
    <scope>NUCLEOTIDE SEQUENCE [LARGE SCALE GENOMIC DNA]</scope>
    <source>
        <strain evidence="2 3">A01</strain>
    </source>
</reference>
<evidence type="ECO:0000313" key="2">
    <source>
        <dbReference type="EMBL" id="MFB8766826.1"/>
    </source>
</evidence>
<dbReference type="RefSeq" id="WP_376736795.1">
    <property type="nucleotide sequence ID" value="NZ_JAYMRS010000001.1"/>
</dbReference>
<keyword evidence="1" id="KW-1133">Transmembrane helix</keyword>
<gene>
    <name evidence="2" type="ORF">VSQ78_03865</name>
</gene>